<reference evidence="1 2" key="1">
    <citation type="submission" date="2015-08" db="EMBL/GenBank/DDBJ databases">
        <title>Genome sequencing of Penicillium nordicum.</title>
        <authorList>
            <person name="Nguyen H.D."/>
            <person name="Seifert K.A."/>
        </authorList>
    </citation>
    <scope>NUCLEOTIDE SEQUENCE [LARGE SCALE GENOMIC DNA]</scope>
    <source>
        <strain evidence="1 2">DAOMC 185683</strain>
    </source>
</reference>
<proteinExistence type="predicted"/>
<keyword evidence="2" id="KW-1185">Reference proteome</keyword>
<dbReference type="AlphaFoldDB" id="A0A0M8P8S2"/>
<accession>A0A0M8P8S2</accession>
<organism evidence="1 2">
    <name type="scientific">Penicillium nordicum</name>
    <dbReference type="NCBI Taxonomy" id="229535"/>
    <lineage>
        <taxon>Eukaryota</taxon>
        <taxon>Fungi</taxon>
        <taxon>Dikarya</taxon>
        <taxon>Ascomycota</taxon>
        <taxon>Pezizomycotina</taxon>
        <taxon>Eurotiomycetes</taxon>
        <taxon>Eurotiomycetidae</taxon>
        <taxon>Eurotiales</taxon>
        <taxon>Aspergillaceae</taxon>
        <taxon>Penicillium</taxon>
    </lineage>
</organism>
<protein>
    <submittedName>
        <fullName evidence="1">Uncharacterized protein</fullName>
    </submittedName>
</protein>
<comment type="caution">
    <text evidence="1">The sequence shown here is derived from an EMBL/GenBank/DDBJ whole genome shotgun (WGS) entry which is preliminary data.</text>
</comment>
<sequence>MGSSSFLFRSFLSFVNIYNPPSTLYEVIPFEVIPFIYHRCGLLFINKSPWRNRLARPTVNREVGSSSLPGDVCFLDFL</sequence>
<name>A0A0M8P8S2_9EURO</name>
<dbReference type="Proteomes" id="UP000037696">
    <property type="component" value="Unassembled WGS sequence"/>
</dbReference>
<dbReference type="OrthoDB" id="4367858at2759"/>
<evidence type="ECO:0000313" key="2">
    <source>
        <dbReference type="Proteomes" id="UP000037696"/>
    </source>
</evidence>
<evidence type="ECO:0000313" key="1">
    <source>
        <dbReference type="EMBL" id="KOS42730.1"/>
    </source>
</evidence>
<gene>
    <name evidence="1" type="ORF">ACN38_g6355</name>
</gene>
<dbReference type="EMBL" id="LHQQ01000098">
    <property type="protein sequence ID" value="KOS42730.1"/>
    <property type="molecule type" value="Genomic_DNA"/>
</dbReference>